<proteinExistence type="predicted"/>
<accession>A0ACC0X059</accession>
<gene>
    <name evidence="1" type="ORF">Pint_30522</name>
</gene>
<name>A0ACC0X059_9ROSI</name>
<keyword evidence="2" id="KW-1185">Reference proteome</keyword>
<dbReference type="Proteomes" id="UP001163603">
    <property type="component" value="Chromosome 15"/>
</dbReference>
<organism evidence="1 2">
    <name type="scientific">Pistacia integerrima</name>
    <dbReference type="NCBI Taxonomy" id="434235"/>
    <lineage>
        <taxon>Eukaryota</taxon>
        <taxon>Viridiplantae</taxon>
        <taxon>Streptophyta</taxon>
        <taxon>Embryophyta</taxon>
        <taxon>Tracheophyta</taxon>
        <taxon>Spermatophyta</taxon>
        <taxon>Magnoliopsida</taxon>
        <taxon>eudicotyledons</taxon>
        <taxon>Gunneridae</taxon>
        <taxon>Pentapetalae</taxon>
        <taxon>rosids</taxon>
        <taxon>malvids</taxon>
        <taxon>Sapindales</taxon>
        <taxon>Anacardiaceae</taxon>
        <taxon>Pistacia</taxon>
    </lineage>
</organism>
<comment type="caution">
    <text evidence="1">The sequence shown here is derived from an EMBL/GenBank/DDBJ whole genome shotgun (WGS) entry which is preliminary data.</text>
</comment>
<reference evidence="2" key="1">
    <citation type="journal article" date="2023" name="G3 (Bethesda)">
        <title>Genome assembly and association tests identify interacting loci associated with vigor, precocity, and sex in interspecific pistachio rootstocks.</title>
        <authorList>
            <person name="Palmer W."/>
            <person name="Jacygrad E."/>
            <person name="Sagayaradj S."/>
            <person name="Cavanaugh K."/>
            <person name="Han R."/>
            <person name="Bertier L."/>
            <person name="Beede B."/>
            <person name="Kafkas S."/>
            <person name="Golino D."/>
            <person name="Preece J."/>
            <person name="Michelmore R."/>
        </authorList>
    </citation>
    <scope>NUCLEOTIDE SEQUENCE [LARGE SCALE GENOMIC DNA]</scope>
</reference>
<evidence type="ECO:0000313" key="2">
    <source>
        <dbReference type="Proteomes" id="UP001163603"/>
    </source>
</evidence>
<evidence type="ECO:0000313" key="1">
    <source>
        <dbReference type="EMBL" id="KAJ0007101.1"/>
    </source>
</evidence>
<protein>
    <submittedName>
        <fullName evidence="1">Uncharacterized protein</fullName>
    </submittedName>
</protein>
<sequence>MVIKVLQIFISLYNNPLILVCKENITYLFKTHSSFITMEDLTGTMYQNVYLVINIYKH</sequence>
<dbReference type="EMBL" id="CM047750">
    <property type="protein sequence ID" value="KAJ0007101.1"/>
    <property type="molecule type" value="Genomic_DNA"/>
</dbReference>